<accession>A0A8H7VK41</accession>
<evidence type="ECO:0000313" key="4">
    <source>
        <dbReference type="Proteomes" id="UP000646827"/>
    </source>
</evidence>
<feature type="compositionally biased region" description="Basic residues" evidence="2">
    <location>
        <begin position="56"/>
        <end position="71"/>
    </location>
</feature>
<dbReference type="Proteomes" id="UP000646827">
    <property type="component" value="Unassembled WGS sequence"/>
</dbReference>
<dbReference type="OrthoDB" id="2290164at2759"/>
<reference evidence="3 4" key="1">
    <citation type="submission" date="2020-12" db="EMBL/GenBank/DDBJ databases">
        <title>Metabolic potential, ecology and presence of endohyphal bacteria is reflected in genomic diversity of Mucoromycotina.</title>
        <authorList>
            <person name="Muszewska A."/>
            <person name="Okrasinska A."/>
            <person name="Steczkiewicz K."/>
            <person name="Drgas O."/>
            <person name="Orlowska M."/>
            <person name="Perlinska-Lenart U."/>
            <person name="Aleksandrzak-Piekarczyk T."/>
            <person name="Szatraj K."/>
            <person name="Zielenkiewicz U."/>
            <person name="Pilsyk S."/>
            <person name="Malc E."/>
            <person name="Mieczkowski P."/>
            <person name="Kruszewska J.S."/>
            <person name="Biernat P."/>
            <person name="Pawlowska J."/>
        </authorList>
    </citation>
    <scope>NUCLEOTIDE SEQUENCE [LARGE SCALE GENOMIC DNA]</scope>
    <source>
        <strain evidence="3 4">CBS 142.35</strain>
    </source>
</reference>
<dbReference type="AlphaFoldDB" id="A0A8H7VK41"/>
<gene>
    <name evidence="3" type="ORF">INT45_001253</name>
</gene>
<name>A0A8H7VK41_9FUNG</name>
<sequence length="438" mass="51557">MSNPSSSSKRTLSPKRLQHHSQLPSEISSLPTNHPHEVIDLTSDHDDPPFTQQHIKQPKRRRERRLKKVKQRPIGPVQKTESPRPQSQSCNQATTPTFSTFYNGFLERGEAEEYLEKFDSLCETYHKSEESMDITELEKRHTTRIYYLKQNIQQELKDKQQLYHDEQNKSLEESQQLYNYVKKRISIEIKKLVPHIGDDVVKALCQQVIEEHQMNEQRKMECITSDAITQLERQRHSKLQHIIKEQQENFHSIEETIKMMNKLKEARIKVKEIEKECSGEKFETMNDIQIKVDFLEQKVHEVLQRTKRLREEEILNTSERKKSRLEGVEKNLDQLQTKVNQAKQDVLLSSFPLRIKQSIHEIYGVLNNHGEFLRHIIDPIAADNDEVIDQKKLDKISILQDGLTFPLRYSIEKLANDAANRVFGNAEERLDILEKKLD</sequence>
<feature type="coiled-coil region" evidence="1">
    <location>
        <begin position="243"/>
        <end position="345"/>
    </location>
</feature>
<protein>
    <submittedName>
        <fullName evidence="3">Uncharacterized protein</fullName>
    </submittedName>
</protein>
<evidence type="ECO:0000256" key="1">
    <source>
        <dbReference type="SAM" id="Coils"/>
    </source>
</evidence>
<dbReference type="EMBL" id="JAEPRB010000060">
    <property type="protein sequence ID" value="KAG2223505.1"/>
    <property type="molecule type" value="Genomic_DNA"/>
</dbReference>
<evidence type="ECO:0000313" key="3">
    <source>
        <dbReference type="EMBL" id="KAG2223505.1"/>
    </source>
</evidence>
<organism evidence="3 4">
    <name type="scientific">Circinella minor</name>
    <dbReference type="NCBI Taxonomy" id="1195481"/>
    <lineage>
        <taxon>Eukaryota</taxon>
        <taxon>Fungi</taxon>
        <taxon>Fungi incertae sedis</taxon>
        <taxon>Mucoromycota</taxon>
        <taxon>Mucoromycotina</taxon>
        <taxon>Mucoromycetes</taxon>
        <taxon>Mucorales</taxon>
        <taxon>Lichtheimiaceae</taxon>
        <taxon>Circinella</taxon>
    </lineage>
</organism>
<feature type="compositionally biased region" description="Polar residues" evidence="2">
    <location>
        <begin position="1"/>
        <end position="11"/>
    </location>
</feature>
<feature type="compositionally biased region" description="Basic and acidic residues" evidence="2">
    <location>
        <begin position="34"/>
        <end position="48"/>
    </location>
</feature>
<feature type="region of interest" description="Disordered" evidence="2">
    <location>
        <begin position="1"/>
        <end position="95"/>
    </location>
</feature>
<feature type="compositionally biased region" description="Polar residues" evidence="2">
    <location>
        <begin position="79"/>
        <end position="95"/>
    </location>
</feature>
<comment type="caution">
    <text evidence="3">The sequence shown here is derived from an EMBL/GenBank/DDBJ whole genome shotgun (WGS) entry which is preliminary data.</text>
</comment>
<evidence type="ECO:0000256" key="2">
    <source>
        <dbReference type="SAM" id="MobiDB-lite"/>
    </source>
</evidence>
<keyword evidence="4" id="KW-1185">Reference proteome</keyword>
<keyword evidence="1" id="KW-0175">Coiled coil</keyword>
<proteinExistence type="predicted"/>
<feature type="compositionally biased region" description="Polar residues" evidence="2">
    <location>
        <begin position="20"/>
        <end position="32"/>
    </location>
</feature>